<gene>
    <name evidence="2" type="ORF">B9Z19DRAFT_1124246</name>
</gene>
<evidence type="ECO:0000313" key="2">
    <source>
        <dbReference type="EMBL" id="PUU80010.1"/>
    </source>
</evidence>
<feature type="compositionally biased region" description="Basic and acidic residues" evidence="1">
    <location>
        <begin position="74"/>
        <end position="85"/>
    </location>
</feature>
<keyword evidence="3" id="KW-1185">Reference proteome</keyword>
<name>A0A2T6ZX13_TUBBO</name>
<dbReference type="EMBL" id="NESQ01000075">
    <property type="protein sequence ID" value="PUU80010.1"/>
    <property type="molecule type" value="Genomic_DNA"/>
</dbReference>
<feature type="compositionally biased region" description="Acidic residues" evidence="1">
    <location>
        <begin position="51"/>
        <end position="73"/>
    </location>
</feature>
<accession>A0A2T6ZX13</accession>
<dbReference type="AlphaFoldDB" id="A0A2T6ZX13"/>
<comment type="caution">
    <text evidence="2">The sequence shown here is derived from an EMBL/GenBank/DDBJ whole genome shotgun (WGS) entry which is preliminary data.</text>
</comment>
<dbReference type="Proteomes" id="UP000244722">
    <property type="component" value="Unassembled WGS sequence"/>
</dbReference>
<proteinExistence type="predicted"/>
<organism evidence="2 3">
    <name type="scientific">Tuber borchii</name>
    <name type="common">White truffle</name>
    <dbReference type="NCBI Taxonomy" id="42251"/>
    <lineage>
        <taxon>Eukaryota</taxon>
        <taxon>Fungi</taxon>
        <taxon>Dikarya</taxon>
        <taxon>Ascomycota</taxon>
        <taxon>Pezizomycotina</taxon>
        <taxon>Pezizomycetes</taxon>
        <taxon>Pezizales</taxon>
        <taxon>Tuberaceae</taxon>
        <taxon>Tuber</taxon>
    </lineage>
</organism>
<evidence type="ECO:0000313" key="3">
    <source>
        <dbReference type="Proteomes" id="UP000244722"/>
    </source>
</evidence>
<reference evidence="2 3" key="1">
    <citation type="submission" date="2017-04" db="EMBL/GenBank/DDBJ databases">
        <title>Draft genome sequence of Tuber borchii Vittad., a whitish edible truffle.</title>
        <authorList>
            <consortium name="DOE Joint Genome Institute"/>
            <person name="Murat C."/>
            <person name="Kuo A."/>
            <person name="Barry K.W."/>
            <person name="Clum A."/>
            <person name="Dockter R.B."/>
            <person name="Fauchery L."/>
            <person name="Iotti M."/>
            <person name="Kohler A."/>
            <person name="Labutti K."/>
            <person name="Lindquist E.A."/>
            <person name="Lipzen A."/>
            <person name="Ohm R.A."/>
            <person name="Wang M."/>
            <person name="Grigoriev I.V."/>
            <person name="Zambonelli A."/>
            <person name="Martin F.M."/>
        </authorList>
    </citation>
    <scope>NUCLEOTIDE SEQUENCE [LARGE SCALE GENOMIC DNA]</scope>
    <source>
        <strain evidence="2 3">Tbo3840</strain>
    </source>
</reference>
<protein>
    <submittedName>
        <fullName evidence="2">Uncharacterized protein</fullName>
    </submittedName>
</protein>
<feature type="region of interest" description="Disordered" evidence="1">
    <location>
        <begin position="34"/>
        <end position="105"/>
    </location>
</feature>
<sequence length="174" mass="19669">MAVREDELDEKRRLLIDWVKAVEWHFIDLYESAEEDGNCSENSDGIYGEEMIYEEEEEEGEEETVHDGDDDNNDNYHADRERELSSDSLSQSENSDVDKIGAGETSGSNLLSASWDLDRSHSASSTQGLYGDVAVNRFQASTQDGERLLGWAMTPKDFIISPEDQQDSIEYVIT</sequence>
<evidence type="ECO:0000256" key="1">
    <source>
        <dbReference type="SAM" id="MobiDB-lite"/>
    </source>
</evidence>